<evidence type="ECO:0000313" key="6">
    <source>
        <dbReference type="Proteomes" id="UP000078486"/>
    </source>
</evidence>
<dbReference type="PANTHER" id="PTHR30146:SF109">
    <property type="entry name" value="HTH-TYPE TRANSCRIPTIONAL REGULATOR GALS"/>
    <property type="match status" value="1"/>
</dbReference>
<dbReference type="OrthoDB" id="180305at2"/>
<dbReference type="InterPro" id="IPR036388">
    <property type="entry name" value="WH-like_DNA-bd_sf"/>
</dbReference>
<comment type="caution">
    <text evidence="5">The sequence shown here is derived from an EMBL/GenBank/DDBJ whole genome shotgun (WGS) entry which is preliminary data.</text>
</comment>
<evidence type="ECO:0000256" key="1">
    <source>
        <dbReference type="ARBA" id="ARBA00023015"/>
    </source>
</evidence>
<dbReference type="PROSITE" id="PS50949">
    <property type="entry name" value="HTH_GNTR"/>
    <property type="match status" value="1"/>
</dbReference>
<evidence type="ECO:0000313" key="5">
    <source>
        <dbReference type="EMBL" id="OAM87034.1"/>
    </source>
</evidence>
<dbReference type="SUPFAM" id="SSF46785">
    <property type="entry name" value="Winged helix' DNA-binding domain"/>
    <property type="match status" value="1"/>
</dbReference>
<dbReference type="PRINTS" id="PR00035">
    <property type="entry name" value="HTHGNTR"/>
</dbReference>
<dbReference type="PANTHER" id="PTHR30146">
    <property type="entry name" value="LACI-RELATED TRANSCRIPTIONAL REPRESSOR"/>
    <property type="match status" value="1"/>
</dbReference>
<reference evidence="5 6" key="1">
    <citation type="submission" date="2016-01" db="EMBL/GenBank/DDBJ databases">
        <title>High potential of lignocellulose degradation of a new Verrucomicrobia species.</title>
        <authorList>
            <person name="Wang Y."/>
            <person name="Shi Y."/>
            <person name="Qiu Z."/>
            <person name="Liu S."/>
            <person name="Yang H."/>
        </authorList>
    </citation>
    <scope>NUCLEOTIDE SEQUENCE [LARGE SCALE GENOMIC DNA]</scope>
    <source>
        <strain evidence="5 6">TSB47</strain>
    </source>
</reference>
<dbReference type="STRING" id="1184151.AW736_25395"/>
<keyword evidence="3" id="KW-0804">Transcription</keyword>
<sequence length="368" mass="40889">MEQIPQRHFLITQVVGILQDGIAGGKWQDWLPSERALAEQLHVSRNTLRAAIAQLCEQGVLEARRPIGTRIMRGGKPQEPRARTHTIGLLSPEPIDLFRPNVALIIDELRAQLAEIGYRLRVHHGDKYYAPQGLPRALSGLVEGNPHDCWVLVMATEEVKRWFYETGVKCVVSGSCGPEADLPFVDLDYRALCRHAAGQMIAKGHKRLAYLAEKTNRTGVVDGLRGFLEGVEPAAARGVTGEAVWHQATAASITRALERLLARKEWPTALLVVNPNHYLLALTWLQRRGLRVPEDISLVSPDHDPFLSFTHPPPTHYAFNAHAFAKRLFKLIMLVVADEVITKKDIRIMPDYVKGATLGEAAEGPPPV</sequence>
<dbReference type="InterPro" id="IPR000524">
    <property type="entry name" value="Tscrpt_reg_HTH_GntR"/>
</dbReference>
<dbReference type="Pfam" id="PF13377">
    <property type="entry name" value="Peripla_BP_3"/>
    <property type="match status" value="1"/>
</dbReference>
<protein>
    <recommendedName>
        <fullName evidence="4">HTH gntR-type domain-containing protein</fullName>
    </recommendedName>
</protein>
<keyword evidence="2" id="KW-0238">DNA-binding</keyword>
<dbReference type="Gene3D" id="3.40.50.2300">
    <property type="match status" value="2"/>
</dbReference>
<feature type="domain" description="HTH gntR-type" evidence="4">
    <location>
        <begin position="4"/>
        <end position="74"/>
    </location>
</feature>
<dbReference type="Gene3D" id="1.10.10.10">
    <property type="entry name" value="Winged helix-like DNA-binding domain superfamily/Winged helix DNA-binding domain"/>
    <property type="match status" value="1"/>
</dbReference>
<dbReference type="GO" id="GO:0000976">
    <property type="term" value="F:transcription cis-regulatory region binding"/>
    <property type="evidence" value="ECO:0007669"/>
    <property type="project" value="TreeGrafter"/>
</dbReference>
<keyword evidence="1" id="KW-0805">Transcription regulation</keyword>
<dbReference type="Proteomes" id="UP000078486">
    <property type="component" value="Unassembled WGS sequence"/>
</dbReference>
<evidence type="ECO:0000256" key="2">
    <source>
        <dbReference type="ARBA" id="ARBA00023125"/>
    </source>
</evidence>
<dbReference type="CDD" id="cd07377">
    <property type="entry name" value="WHTH_GntR"/>
    <property type="match status" value="1"/>
</dbReference>
<accession>A0A178IAI9</accession>
<proteinExistence type="predicted"/>
<dbReference type="EMBL" id="LRRQ01000189">
    <property type="protein sequence ID" value="OAM87034.1"/>
    <property type="molecule type" value="Genomic_DNA"/>
</dbReference>
<dbReference type="SMART" id="SM00345">
    <property type="entry name" value="HTH_GNTR"/>
    <property type="match status" value="1"/>
</dbReference>
<dbReference type="Pfam" id="PF00392">
    <property type="entry name" value="GntR"/>
    <property type="match status" value="1"/>
</dbReference>
<gene>
    <name evidence="5" type="ORF">AW736_25395</name>
</gene>
<name>A0A178IAI9_9BACT</name>
<dbReference type="InterPro" id="IPR046335">
    <property type="entry name" value="LacI/GalR-like_sensor"/>
</dbReference>
<keyword evidence="6" id="KW-1185">Reference proteome</keyword>
<dbReference type="InterPro" id="IPR028082">
    <property type="entry name" value="Peripla_BP_I"/>
</dbReference>
<evidence type="ECO:0000256" key="3">
    <source>
        <dbReference type="ARBA" id="ARBA00023163"/>
    </source>
</evidence>
<dbReference type="SUPFAM" id="SSF53822">
    <property type="entry name" value="Periplasmic binding protein-like I"/>
    <property type="match status" value="1"/>
</dbReference>
<organism evidence="5 6">
    <name type="scientific">Termitidicoccus mucosus</name>
    <dbReference type="NCBI Taxonomy" id="1184151"/>
    <lineage>
        <taxon>Bacteria</taxon>
        <taxon>Pseudomonadati</taxon>
        <taxon>Verrucomicrobiota</taxon>
        <taxon>Opitutia</taxon>
        <taxon>Opitutales</taxon>
        <taxon>Opitutaceae</taxon>
        <taxon>Termitidicoccus</taxon>
    </lineage>
</organism>
<dbReference type="CDD" id="cd06267">
    <property type="entry name" value="PBP1_LacI_sugar_binding-like"/>
    <property type="match status" value="1"/>
</dbReference>
<dbReference type="InterPro" id="IPR036390">
    <property type="entry name" value="WH_DNA-bd_sf"/>
</dbReference>
<dbReference type="AlphaFoldDB" id="A0A178IAI9"/>
<evidence type="ECO:0000259" key="4">
    <source>
        <dbReference type="PROSITE" id="PS50949"/>
    </source>
</evidence>
<dbReference type="GO" id="GO:0003700">
    <property type="term" value="F:DNA-binding transcription factor activity"/>
    <property type="evidence" value="ECO:0007669"/>
    <property type="project" value="InterPro"/>
</dbReference>